<dbReference type="Proteomes" id="UP000326759">
    <property type="component" value="Unassembled WGS sequence"/>
</dbReference>
<keyword evidence="3" id="KW-1133">Transmembrane helix</keyword>
<dbReference type="PANTHER" id="PTHR33562:SF2">
    <property type="entry name" value="PROTEIN QUIVER"/>
    <property type="match status" value="1"/>
</dbReference>
<evidence type="ECO:0000256" key="2">
    <source>
        <dbReference type="ARBA" id="ARBA00023180"/>
    </source>
</evidence>
<reference evidence="4 5" key="1">
    <citation type="journal article" date="2019" name="PLoS Biol.">
        <title>Sex chromosomes control vertical transmission of feminizing Wolbachia symbionts in an isopod.</title>
        <authorList>
            <person name="Becking T."/>
            <person name="Chebbi M.A."/>
            <person name="Giraud I."/>
            <person name="Moumen B."/>
            <person name="Laverre T."/>
            <person name="Caubet Y."/>
            <person name="Peccoud J."/>
            <person name="Gilbert C."/>
            <person name="Cordaux R."/>
        </authorList>
    </citation>
    <scope>NUCLEOTIDE SEQUENCE [LARGE SCALE GENOMIC DNA]</scope>
    <source>
        <strain evidence="4">ANa2</strain>
        <tissue evidence="4">Whole body excluding digestive tract and cuticle</tissue>
    </source>
</reference>
<dbReference type="GO" id="GO:0030431">
    <property type="term" value="P:sleep"/>
    <property type="evidence" value="ECO:0007669"/>
    <property type="project" value="InterPro"/>
</dbReference>
<feature type="transmembrane region" description="Helical" evidence="3">
    <location>
        <begin position="133"/>
        <end position="152"/>
    </location>
</feature>
<gene>
    <name evidence="4" type="ORF">Anas_05001</name>
</gene>
<keyword evidence="2" id="KW-0325">Glycoprotein</keyword>
<protein>
    <submittedName>
        <fullName evidence="4">Uncharacterized protein</fullName>
    </submittedName>
</protein>
<accession>A0A5N5SYJ9</accession>
<organism evidence="4 5">
    <name type="scientific">Armadillidium nasatum</name>
    <dbReference type="NCBI Taxonomy" id="96803"/>
    <lineage>
        <taxon>Eukaryota</taxon>
        <taxon>Metazoa</taxon>
        <taxon>Ecdysozoa</taxon>
        <taxon>Arthropoda</taxon>
        <taxon>Crustacea</taxon>
        <taxon>Multicrustacea</taxon>
        <taxon>Malacostraca</taxon>
        <taxon>Eumalacostraca</taxon>
        <taxon>Peracarida</taxon>
        <taxon>Isopoda</taxon>
        <taxon>Oniscidea</taxon>
        <taxon>Crinocheta</taxon>
        <taxon>Armadillidiidae</taxon>
        <taxon>Armadillidium</taxon>
    </lineage>
</organism>
<dbReference type="CDD" id="cd23592">
    <property type="entry name" value="TFP_LU_ECD_Crok"/>
    <property type="match status" value="1"/>
</dbReference>
<dbReference type="PANTHER" id="PTHR33562">
    <property type="entry name" value="ATILLA, ISOFORM B-RELATED-RELATED"/>
    <property type="match status" value="1"/>
</dbReference>
<sequence length="153" mass="17796">MKNFVYIYPIVSVIVLVLCVQHSFSIICWHCNSYNDPFCSDPFDNTTANKKDCRYEPELPHLRGVPASMCRKIRQKVNGQWRFKRDCARLGEPGVGGDERYCIYRSGTYNIHMEYCTCDDKDGCNTASSQYQVSYLLFFGFPLFFSVLYATYH</sequence>
<keyword evidence="5" id="KW-1185">Reference proteome</keyword>
<evidence type="ECO:0000313" key="4">
    <source>
        <dbReference type="EMBL" id="KAB7499112.1"/>
    </source>
</evidence>
<dbReference type="EMBL" id="SEYY01018679">
    <property type="protein sequence ID" value="KAB7499112.1"/>
    <property type="molecule type" value="Genomic_DNA"/>
</dbReference>
<keyword evidence="1" id="KW-0732">Signal</keyword>
<keyword evidence="3" id="KW-0812">Transmembrane</keyword>
<dbReference type="InterPro" id="IPR050975">
    <property type="entry name" value="Sleep_regulator"/>
</dbReference>
<proteinExistence type="predicted"/>
<dbReference type="InterPro" id="IPR031424">
    <property type="entry name" value="QVR-like"/>
</dbReference>
<evidence type="ECO:0000313" key="5">
    <source>
        <dbReference type="Proteomes" id="UP000326759"/>
    </source>
</evidence>
<dbReference type="Pfam" id="PF17064">
    <property type="entry name" value="QVR"/>
    <property type="match status" value="1"/>
</dbReference>
<name>A0A5N5SYJ9_9CRUS</name>
<evidence type="ECO:0000256" key="3">
    <source>
        <dbReference type="SAM" id="Phobius"/>
    </source>
</evidence>
<dbReference type="OrthoDB" id="6110560at2759"/>
<keyword evidence="3" id="KW-0472">Membrane</keyword>
<dbReference type="AlphaFoldDB" id="A0A5N5SYJ9"/>
<dbReference type="GO" id="GO:0032222">
    <property type="term" value="P:regulation of synaptic transmission, cholinergic"/>
    <property type="evidence" value="ECO:0007669"/>
    <property type="project" value="InterPro"/>
</dbReference>
<comment type="caution">
    <text evidence="4">The sequence shown here is derived from an EMBL/GenBank/DDBJ whole genome shotgun (WGS) entry which is preliminary data.</text>
</comment>
<evidence type="ECO:0000256" key="1">
    <source>
        <dbReference type="ARBA" id="ARBA00022729"/>
    </source>
</evidence>